<dbReference type="InterPro" id="IPR036442">
    <property type="entry name" value="ProQ/FinO_sf"/>
</dbReference>
<dbReference type="InterPro" id="IPR016103">
    <property type="entry name" value="ProQ/FinO"/>
</dbReference>
<dbReference type="GO" id="GO:0003723">
    <property type="term" value="F:RNA binding"/>
    <property type="evidence" value="ECO:0007669"/>
    <property type="project" value="UniProtKB-KW"/>
</dbReference>
<dbReference type="AlphaFoldDB" id="B9K355"/>
<dbReference type="SMART" id="SM00945">
    <property type="entry name" value="ProQ"/>
    <property type="match status" value="1"/>
</dbReference>
<evidence type="ECO:0000256" key="2">
    <source>
        <dbReference type="SAM" id="MobiDB-lite"/>
    </source>
</evidence>
<dbReference type="Proteomes" id="UP000001596">
    <property type="component" value="Plasmid pAtS4b"/>
</dbReference>
<name>B9K355_ALLAM</name>
<dbReference type="Pfam" id="PF04352">
    <property type="entry name" value="ProQ"/>
    <property type="match status" value="1"/>
</dbReference>
<dbReference type="SUPFAM" id="SSF48657">
    <property type="entry name" value="FinO-like"/>
    <property type="match status" value="1"/>
</dbReference>
<dbReference type="HOGENOM" id="CLU_141642_0_0_5"/>
<keyword evidence="1" id="KW-0694">RNA-binding</keyword>
<proteinExistence type="predicted"/>
<evidence type="ECO:0000313" key="4">
    <source>
        <dbReference type="EMBL" id="ACM39303.1"/>
    </source>
</evidence>
<evidence type="ECO:0000313" key="5">
    <source>
        <dbReference type="Proteomes" id="UP000001596"/>
    </source>
</evidence>
<sequence length="159" mass="17276">MTENSTTETSKPWRLSKGPITANAYDLKKAEAINALLGSPAGILPTSESDPILPFAIGLFETFKSRLRDDATPTQLRRATAIYTHAKNYLLACAQPDSMRHDIDGRPVAPVSEEDRLSSQLRFADILRSRKLLQTDASAQGDDAASRQPEPAAADAPQN</sequence>
<feature type="region of interest" description="Disordered" evidence="2">
    <location>
        <begin position="134"/>
        <end position="159"/>
    </location>
</feature>
<dbReference type="EMBL" id="CP000635">
    <property type="protein sequence ID" value="ACM39303.1"/>
    <property type="molecule type" value="Genomic_DNA"/>
</dbReference>
<gene>
    <name evidence="4" type="ordered locus">Avi_9559</name>
</gene>
<accession>B9K355</accession>
<dbReference type="KEGG" id="avi:Avi_9559"/>
<dbReference type="Gene3D" id="1.10.1710.10">
    <property type="entry name" value="ProQ/FinO domain"/>
    <property type="match status" value="1"/>
</dbReference>
<protein>
    <recommendedName>
        <fullName evidence="3">ProQ/FinO domain-containing protein</fullName>
    </recommendedName>
</protein>
<feature type="domain" description="ProQ/FinO" evidence="3">
    <location>
        <begin position="28"/>
        <end position="139"/>
    </location>
</feature>
<reference evidence="4 5" key="1">
    <citation type="journal article" date="2009" name="J. Bacteriol.">
        <title>Genome sequences of three Agrobacterium biovars help elucidate the evolution of multichromosome genomes in bacteria.</title>
        <authorList>
            <person name="Slater S.C."/>
            <person name="Goldman B.S."/>
            <person name="Goodner B."/>
            <person name="Setubal J.C."/>
            <person name="Farrand S.K."/>
            <person name="Nester E.W."/>
            <person name="Burr T.J."/>
            <person name="Banta L."/>
            <person name="Dickerman A.W."/>
            <person name="Paulsen I."/>
            <person name="Otten L."/>
            <person name="Suen G."/>
            <person name="Welch R."/>
            <person name="Almeida N.F."/>
            <person name="Arnold F."/>
            <person name="Burton O.T."/>
            <person name="Du Z."/>
            <person name="Ewing A."/>
            <person name="Godsy E."/>
            <person name="Heisel S."/>
            <person name="Houmiel K.L."/>
            <person name="Jhaveri J."/>
            <person name="Lu J."/>
            <person name="Miller N.M."/>
            <person name="Norton S."/>
            <person name="Chen Q."/>
            <person name="Phoolcharoen W."/>
            <person name="Ohlin V."/>
            <person name="Ondrusek D."/>
            <person name="Pride N."/>
            <person name="Stricklin S.L."/>
            <person name="Sun J."/>
            <person name="Wheeler C."/>
            <person name="Wilson L."/>
            <person name="Zhu H."/>
            <person name="Wood D.W."/>
        </authorList>
    </citation>
    <scope>NUCLEOTIDE SEQUENCE [LARGE SCALE GENOMIC DNA]</scope>
    <source>
        <strain evidence="5">S4 / ATCC BAA-846</strain>
        <plasmid evidence="4 5">pAtS4b</plasmid>
    </source>
</reference>
<evidence type="ECO:0000259" key="3">
    <source>
        <dbReference type="SMART" id="SM00945"/>
    </source>
</evidence>
<geneLocation type="plasmid" evidence="4 5">
    <name>pAtS4b</name>
</geneLocation>
<evidence type="ECO:0000256" key="1">
    <source>
        <dbReference type="ARBA" id="ARBA00022884"/>
    </source>
</evidence>
<organism evidence="4 5">
    <name type="scientific">Allorhizobium ampelinum (strain ATCC BAA-846 / DSM 112012 / S4)</name>
    <name type="common">Agrobacterium vitis (strain S4)</name>
    <dbReference type="NCBI Taxonomy" id="311402"/>
    <lineage>
        <taxon>Bacteria</taxon>
        <taxon>Pseudomonadati</taxon>
        <taxon>Pseudomonadota</taxon>
        <taxon>Alphaproteobacteria</taxon>
        <taxon>Hyphomicrobiales</taxon>
        <taxon>Rhizobiaceae</taxon>
        <taxon>Rhizobium/Agrobacterium group</taxon>
        <taxon>Allorhizobium</taxon>
        <taxon>Allorhizobium ampelinum</taxon>
    </lineage>
</organism>
<keyword evidence="5" id="KW-1185">Reference proteome</keyword>
<keyword evidence="4" id="KW-0614">Plasmid</keyword>
<dbReference type="RefSeq" id="WP_012655063.1">
    <property type="nucleotide sequence ID" value="NC_011991.1"/>
</dbReference>